<evidence type="ECO:0000256" key="4">
    <source>
        <dbReference type="PIRSR" id="PIRSR607724-1"/>
    </source>
</evidence>
<evidence type="ECO:0000313" key="10">
    <source>
        <dbReference type="Proteomes" id="UP001328107"/>
    </source>
</evidence>
<feature type="non-terminal residue" evidence="9">
    <location>
        <position position="1"/>
    </location>
</feature>
<feature type="binding site" evidence="5">
    <location>
        <position position="377"/>
    </location>
    <ligand>
        <name>substrate</name>
    </ligand>
</feature>
<dbReference type="GO" id="GO:0009225">
    <property type="term" value="P:nucleotide-sugar metabolic process"/>
    <property type="evidence" value="ECO:0007669"/>
    <property type="project" value="TreeGrafter"/>
</dbReference>
<feature type="active site" evidence="4">
    <location>
        <position position="378"/>
    </location>
</feature>
<comment type="similarity">
    <text evidence="1">Belongs to the poly(ADP-ribose) glycohydrolase family.</text>
</comment>
<feature type="binding site" evidence="5">
    <location>
        <position position="363"/>
    </location>
    <ligand>
        <name>substrate</name>
    </ligand>
</feature>
<dbReference type="EMBL" id="BTRK01000004">
    <property type="protein sequence ID" value="GMR49239.1"/>
    <property type="molecule type" value="Genomic_DNA"/>
</dbReference>
<proteinExistence type="inferred from homology"/>
<keyword evidence="10" id="KW-1185">Reference proteome</keyword>
<evidence type="ECO:0000313" key="9">
    <source>
        <dbReference type="EMBL" id="GMR49239.1"/>
    </source>
</evidence>
<dbReference type="GO" id="GO:0005737">
    <property type="term" value="C:cytoplasm"/>
    <property type="evidence" value="ECO:0007669"/>
    <property type="project" value="TreeGrafter"/>
</dbReference>
<reference evidence="10" key="1">
    <citation type="submission" date="2022-10" db="EMBL/GenBank/DDBJ databases">
        <title>Genome assembly of Pristionchus species.</title>
        <authorList>
            <person name="Yoshida K."/>
            <person name="Sommer R.J."/>
        </authorList>
    </citation>
    <scope>NUCLEOTIDE SEQUENCE [LARGE SCALE GENOMIC DNA]</scope>
    <source>
        <strain evidence="10">RS5460</strain>
    </source>
</reference>
<name>A0AAN5CRW4_9BILA</name>
<comment type="caution">
    <text evidence="9">The sequence shown here is derived from an EMBL/GenBank/DDBJ whole genome shotgun (WGS) entry which is preliminary data.</text>
</comment>
<feature type="region of interest" description="Disordered" evidence="6">
    <location>
        <begin position="1"/>
        <end position="97"/>
    </location>
</feature>
<evidence type="ECO:0000256" key="2">
    <source>
        <dbReference type="ARBA" id="ARBA00012255"/>
    </source>
</evidence>
<dbReference type="InterPro" id="IPR007724">
    <property type="entry name" value="Poly_GlycHdrlase"/>
</dbReference>
<dbReference type="PANTHER" id="PTHR12837:SF15">
    <property type="entry name" value="POLY(ADP-RIBOSE) GLYCOHYDROLASE"/>
    <property type="match status" value="1"/>
</dbReference>
<feature type="compositionally biased region" description="Polar residues" evidence="6">
    <location>
        <begin position="1"/>
        <end position="10"/>
    </location>
</feature>
<evidence type="ECO:0000259" key="7">
    <source>
        <dbReference type="Pfam" id="PF05028"/>
    </source>
</evidence>
<feature type="domain" description="PARG helical" evidence="8">
    <location>
        <begin position="217"/>
        <end position="319"/>
    </location>
</feature>
<dbReference type="PANTHER" id="PTHR12837">
    <property type="entry name" value="POLY ADP-RIBOSE GLYCOHYDROLASE"/>
    <property type="match status" value="1"/>
</dbReference>
<accession>A0AAN5CRW4</accession>
<dbReference type="InterPro" id="IPR046372">
    <property type="entry name" value="PARG_cat_C"/>
</dbReference>
<sequence>SASSPSGATHNQKRPGPMEVDEVANYLRRSSLSPSKKAKGDYSESLSASPVVSPSRVSARVSEADSARQEKERREAVERLTKGWHNEKPHENVEQPFPSRSNRAHFCWYDLSDSWSAETIPKAVPIPPHRVDTAFSYDNPNFARLPFSSPQSTPSMGKSKQPRDRLIAEALRSFSRGVRDLSHLESGIRSYWGRFEATTLRKMFSEASPEVCEEYLKLIGKIAQVALRSEQIVTKALPTLTTDGDVKSVSMSQEQAACLLAYSFFCTVMPRGKQGFGHFSFHLIHYFGESIHMQKMKFILWYFKTVTDEMPRGTLTFSRQAWAFQRDEREGYDKWRDEISEFLVTSEGLIEEMEGCLQVDFANEFIGGGVMKRGAVQEEIRFMCCPEMLVSMFLCNRMNHHEAILIQGAQQYSAYEGYSSSLRHVPMELRRDQPRDRFGRARSYLVAIDAIEFDRSKDQYESRYITREIKKAYAGFMLSQRDTPARPIATGNWGCGAFNGDKELKSVIQLIAASKAGRPMIYVTFK</sequence>
<dbReference type="GO" id="GO:0004649">
    <property type="term" value="F:poly(ADP-ribose) glycohydrolase activity"/>
    <property type="evidence" value="ECO:0007669"/>
    <property type="project" value="UniProtKB-EC"/>
</dbReference>
<evidence type="ECO:0000256" key="1">
    <source>
        <dbReference type="ARBA" id="ARBA00009545"/>
    </source>
</evidence>
<dbReference type="EC" id="3.2.1.143" evidence="2"/>
<evidence type="ECO:0000256" key="6">
    <source>
        <dbReference type="SAM" id="MobiDB-lite"/>
    </source>
</evidence>
<dbReference type="AlphaFoldDB" id="A0AAN5CRW4"/>
<dbReference type="InterPro" id="IPR048362">
    <property type="entry name" value="PARG_helical"/>
</dbReference>
<gene>
    <name evidence="9" type="ORF">PMAYCL1PPCAC_19434</name>
</gene>
<protein>
    <recommendedName>
        <fullName evidence="2">poly(ADP-ribose) glycohydrolase</fullName>
        <ecNumber evidence="2">3.2.1.143</ecNumber>
    </recommendedName>
</protein>
<feature type="compositionally biased region" description="Low complexity" evidence="6">
    <location>
        <begin position="43"/>
        <end position="61"/>
    </location>
</feature>
<dbReference type="GO" id="GO:0005975">
    <property type="term" value="P:carbohydrate metabolic process"/>
    <property type="evidence" value="ECO:0007669"/>
    <property type="project" value="InterPro"/>
</dbReference>
<feature type="compositionally biased region" description="Basic and acidic residues" evidence="6">
    <location>
        <begin position="62"/>
        <end position="93"/>
    </location>
</feature>
<feature type="active site" evidence="4">
    <location>
        <position position="379"/>
    </location>
</feature>
<dbReference type="Pfam" id="PF05028">
    <property type="entry name" value="PARG_cat_C"/>
    <property type="match status" value="1"/>
</dbReference>
<dbReference type="GO" id="GO:1990966">
    <property type="term" value="P:ATP generation from poly-ADP-D-ribose"/>
    <property type="evidence" value="ECO:0007669"/>
    <property type="project" value="TreeGrafter"/>
</dbReference>
<feature type="non-terminal residue" evidence="9">
    <location>
        <position position="526"/>
    </location>
</feature>
<feature type="active site" evidence="4">
    <location>
        <position position="360"/>
    </location>
</feature>
<dbReference type="Proteomes" id="UP001328107">
    <property type="component" value="Unassembled WGS sequence"/>
</dbReference>
<dbReference type="GO" id="GO:0005634">
    <property type="term" value="C:nucleus"/>
    <property type="evidence" value="ECO:0007669"/>
    <property type="project" value="TreeGrafter"/>
</dbReference>
<dbReference type="Pfam" id="PF20811">
    <property type="entry name" value="PARG_cat_N"/>
    <property type="match status" value="1"/>
</dbReference>
<feature type="binding site" evidence="5">
    <location>
        <position position="418"/>
    </location>
    <ligand>
        <name>substrate</name>
    </ligand>
</feature>
<organism evidence="9 10">
    <name type="scientific">Pristionchus mayeri</name>
    <dbReference type="NCBI Taxonomy" id="1317129"/>
    <lineage>
        <taxon>Eukaryota</taxon>
        <taxon>Metazoa</taxon>
        <taxon>Ecdysozoa</taxon>
        <taxon>Nematoda</taxon>
        <taxon>Chromadorea</taxon>
        <taxon>Rhabditida</taxon>
        <taxon>Rhabditina</taxon>
        <taxon>Diplogasteromorpha</taxon>
        <taxon>Diplogasteroidea</taxon>
        <taxon>Neodiplogasteridae</taxon>
        <taxon>Pristionchus</taxon>
    </lineage>
</organism>
<evidence type="ECO:0000256" key="5">
    <source>
        <dbReference type="PIRSR" id="PIRSR607724-2"/>
    </source>
</evidence>
<evidence type="ECO:0000259" key="8">
    <source>
        <dbReference type="Pfam" id="PF20811"/>
    </source>
</evidence>
<feature type="domain" description="PARG catalytic Macro" evidence="7">
    <location>
        <begin position="336"/>
        <end position="526"/>
    </location>
</feature>
<evidence type="ECO:0000256" key="3">
    <source>
        <dbReference type="ARBA" id="ARBA00022801"/>
    </source>
</evidence>
<keyword evidence="3" id="KW-0378">Hydrolase</keyword>
<dbReference type="GO" id="GO:0006282">
    <property type="term" value="P:regulation of DNA repair"/>
    <property type="evidence" value="ECO:0007669"/>
    <property type="project" value="InterPro"/>
</dbReference>